<dbReference type="AlphaFoldDB" id="A0A9J7BQL1"/>
<dbReference type="InterPro" id="IPR050819">
    <property type="entry name" value="Tripeptidyl-peptidase_I"/>
</dbReference>
<dbReference type="Gene3D" id="3.40.50.200">
    <property type="entry name" value="Peptidase S8/S53 domain"/>
    <property type="match status" value="1"/>
</dbReference>
<evidence type="ECO:0000256" key="3">
    <source>
        <dbReference type="ARBA" id="ARBA00022723"/>
    </source>
</evidence>
<dbReference type="CDD" id="cd04056">
    <property type="entry name" value="Peptidases_S53"/>
    <property type="match status" value="1"/>
</dbReference>
<reference evidence="10" key="1">
    <citation type="submission" date="2021-04" db="EMBL/GenBank/DDBJ databases">
        <title>Phylogenetic analysis of Acidobacteriaceae.</title>
        <authorList>
            <person name="Qiu L."/>
            <person name="Zhang Q."/>
        </authorList>
    </citation>
    <scope>NUCLEOTIDE SEQUENCE</scope>
    <source>
        <strain evidence="10">DSM 25168</strain>
    </source>
</reference>
<keyword evidence="3" id="KW-0479">Metal-binding</keyword>
<evidence type="ECO:0000256" key="7">
    <source>
        <dbReference type="ARBA" id="ARBA00023145"/>
    </source>
</evidence>
<keyword evidence="5" id="KW-0720">Serine protease</keyword>
<dbReference type="GO" id="GO:0046872">
    <property type="term" value="F:metal ion binding"/>
    <property type="evidence" value="ECO:0007669"/>
    <property type="project" value="UniProtKB-KW"/>
</dbReference>
<evidence type="ECO:0000256" key="2">
    <source>
        <dbReference type="ARBA" id="ARBA00022670"/>
    </source>
</evidence>
<dbReference type="PROSITE" id="PS51695">
    <property type="entry name" value="SEDOLISIN"/>
    <property type="match status" value="1"/>
</dbReference>
<dbReference type="EMBL" id="CP093313">
    <property type="protein sequence ID" value="UWZ84976.1"/>
    <property type="molecule type" value="Genomic_DNA"/>
</dbReference>
<dbReference type="SUPFAM" id="SSF52743">
    <property type="entry name" value="Subtilisin-like"/>
    <property type="match status" value="1"/>
</dbReference>
<dbReference type="SMART" id="SM00944">
    <property type="entry name" value="Pro-kuma_activ"/>
    <property type="match status" value="1"/>
</dbReference>
<dbReference type="InterPro" id="IPR030400">
    <property type="entry name" value="Sedolisin_dom"/>
</dbReference>
<dbReference type="KEGG" id="orp:MOP44_03310"/>
<dbReference type="Proteomes" id="UP001059380">
    <property type="component" value="Chromosome"/>
</dbReference>
<name>A0A9J7BQL1_9BACT</name>
<dbReference type="Pfam" id="PF00082">
    <property type="entry name" value="Peptidase_S8"/>
    <property type="match status" value="1"/>
</dbReference>
<dbReference type="InterPro" id="IPR000209">
    <property type="entry name" value="Peptidase_S8/S53_dom"/>
</dbReference>
<protein>
    <submittedName>
        <fullName evidence="10">S53 family peptidase</fullName>
    </submittedName>
</protein>
<evidence type="ECO:0000256" key="8">
    <source>
        <dbReference type="SAM" id="MobiDB-lite"/>
    </source>
</evidence>
<dbReference type="PANTHER" id="PTHR14218:SF15">
    <property type="entry name" value="TRIPEPTIDYL-PEPTIDASE 1"/>
    <property type="match status" value="1"/>
</dbReference>
<dbReference type="GO" id="GO:0008240">
    <property type="term" value="F:tripeptidyl-peptidase activity"/>
    <property type="evidence" value="ECO:0007669"/>
    <property type="project" value="TreeGrafter"/>
</dbReference>
<evidence type="ECO:0000256" key="1">
    <source>
        <dbReference type="ARBA" id="ARBA00001913"/>
    </source>
</evidence>
<dbReference type="RefSeq" id="WP_260794482.1">
    <property type="nucleotide sequence ID" value="NZ_CP093313.1"/>
</dbReference>
<dbReference type="GO" id="GO:0006508">
    <property type="term" value="P:proteolysis"/>
    <property type="evidence" value="ECO:0007669"/>
    <property type="project" value="UniProtKB-KW"/>
</dbReference>
<feature type="region of interest" description="Disordered" evidence="8">
    <location>
        <begin position="1"/>
        <end position="27"/>
    </location>
</feature>
<proteinExistence type="predicted"/>
<dbReference type="Pfam" id="PF09286">
    <property type="entry name" value="Pro-kuma_activ"/>
    <property type="match status" value="1"/>
</dbReference>
<keyword evidence="2" id="KW-0645">Protease</keyword>
<evidence type="ECO:0000256" key="6">
    <source>
        <dbReference type="ARBA" id="ARBA00022837"/>
    </source>
</evidence>
<keyword evidence="4" id="KW-0378">Hydrolase</keyword>
<keyword evidence="11" id="KW-1185">Reference proteome</keyword>
<comment type="cofactor">
    <cofactor evidence="1">
        <name>Ca(2+)</name>
        <dbReference type="ChEBI" id="CHEBI:29108"/>
    </cofactor>
</comment>
<organism evidence="10 11">
    <name type="scientific">Occallatibacter riparius</name>
    <dbReference type="NCBI Taxonomy" id="1002689"/>
    <lineage>
        <taxon>Bacteria</taxon>
        <taxon>Pseudomonadati</taxon>
        <taxon>Acidobacteriota</taxon>
        <taxon>Terriglobia</taxon>
        <taxon>Terriglobales</taxon>
        <taxon>Acidobacteriaceae</taxon>
        <taxon>Occallatibacter</taxon>
    </lineage>
</organism>
<dbReference type="PROSITE" id="PS00138">
    <property type="entry name" value="SUBTILASE_SER"/>
    <property type="match status" value="1"/>
</dbReference>
<dbReference type="InterPro" id="IPR023828">
    <property type="entry name" value="Peptidase_S8_Ser-AS"/>
</dbReference>
<dbReference type="SUPFAM" id="SSF54897">
    <property type="entry name" value="Protease propeptides/inhibitors"/>
    <property type="match status" value="1"/>
</dbReference>
<feature type="domain" description="Peptidase S53" evidence="9">
    <location>
        <begin position="168"/>
        <end position="543"/>
    </location>
</feature>
<evidence type="ECO:0000259" key="9">
    <source>
        <dbReference type="PROSITE" id="PS51695"/>
    </source>
</evidence>
<keyword evidence="6" id="KW-0106">Calcium</keyword>
<dbReference type="InterPro" id="IPR015366">
    <property type="entry name" value="S53_propep"/>
</dbReference>
<dbReference type="CDD" id="cd11377">
    <property type="entry name" value="Pro-peptidase_S53"/>
    <property type="match status" value="1"/>
</dbReference>
<evidence type="ECO:0000256" key="4">
    <source>
        <dbReference type="ARBA" id="ARBA00022801"/>
    </source>
</evidence>
<evidence type="ECO:0000256" key="5">
    <source>
        <dbReference type="ARBA" id="ARBA00022825"/>
    </source>
</evidence>
<accession>A0A9J7BQL1</accession>
<keyword evidence="7" id="KW-0865">Zymogen</keyword>
<dbReference type="InterPro" id="IPR036852">
    <property type="entry name" value="Peptidase_S8/S53_dom_sf"/>
</dbReference>
<sequence length="543" mass="57124">MAGKKQTTHVLLPGSKRAKDPNAKKVGAVDPNKRIDVTIDLAGPALPGPDEAVGRTLTPEELTATYGASQADADKVAKTLKKFGLKVEEVLLATRSMRVSGTIAQMERAFKPGLVLMHSPTQGQYRGRQGTLEIPAELKGIVKGVLGLDTREMARRKRAAATAAKASSLAPLTPADLEQRYKFPPGDGTGQTIAIAEFGGGYFAADAAAYCTKFGRPVPTIQAVAVDAPAYTYQQILALPPNLRKEQLDNSVEVMMDVQIVAGLCPKANILVYFSTFDQQGWVDLLDKVIAARPVTLSVSWGLPEDDSSWSANARNAIDNRLNAARLLGITTCIAAGDDGSGDEETDGRAHVDFPGSSPNTLCVGGTMLKKSKSKVSEVVWWDKPGTRSGGGGATGGGVSVIYPRPKWQTVKVKSLNSKSIDGRVVPDISALAGEPYYDLIFTGQDSPNGGTSASAPLWAALIARVNAQLPATKQQRFLTPLLYGNAPNGKPVGKNVTRDVTSGNNASHPDPGKGYHAAAGFDAASGWGVPDGGKLLSTLTVI</sequence>
<dbReference type="GO" id="GO:0004252">
    <property type="term" value="F:serine-type endopeptidase activity"/>
    <property type="evidence" value="ECO:0007669"/>
    <property type="project" value="InterPro"/>
</dbReference>
<dbReference type="PANTHER" id="PTHR14218">
    <property type="entry name" value="PROTEASE S8 TRIPEPTIDYL PEPTIDASE I CLN2"/>
    <property type="match status" value="1"/>
</dbReference>
<evidence type="ECO:0000313" key="10">
    <source>
        <dbReference type="EMBL" id="UWZ84976.1"/>
    </source>
</evidence>
<evidence type="ECO:0000313" key="11">
    <source>
        <dbReference type="Proteomes" id="UP001059380"/>
    </source>
</evidence>
<gene>
    <name evidence="10" type="ORF">MOP44_03310</name>
</gene>